<comment type="caution">
    <text evidence="3">The sequence shown here is derived from an EMBL/GenBank/DDBJ whole genome shotgun (WGS) entry which is preliminary data.</text>
</comment>
<evidence type="ECO:0000313" key="3">
    <source>
        <dbReference type="EMBL" id="GAA2374027.1"/>
    </source>
</evidence>
<dbReference type="EMBL" id="BAAARV010000075">
    <property type="protein sequence ID" value="GAA2374027.1"/>
    <property type="molecule type" value="Genomic_DNA"/>
</dbReference>
<evidence type="ECO:0000313" key="4">
    <source>
        <dbReference type="Proteomes" id="UP001501444"/>
    </source>
</evidence>
<accession>A0ABP5UC03</accession>
<reference evidence="4" key="1">
    <citation type="journal article" date="2019" name="Int. J. Syst. Evol. Microbiol.">
        <title>The Global Catalogue of Microorganisms (GCM) 10K type strain sequencing project: providing services to taxonomists for standard genome sequencing and annotation.</title>
        <authorList>
            <consortium name="The Broad Institute Genomics Platform"/>
            <consortium name="The Broad Institute Genome Sequencing Center for Infectious Disease"/>
            <person name="Wu L."/>
            <person name="Ma J."/>
        </authorList>
    </citation>
    <scope>NUCLEOTIDE SEQUENCE [LARGE SCALE GENOMIC DNA]</scope>
    <source>
        <strain evidence="4">JCM 3272</strain>
    </source>
</reference>
<feature type="region of interest" description="Disordered" evidence="1">
    <location>
        <begin position="168"/>
        <end position="193"/>
    </location>
</feature>
<feature type="region of interest" description="Disordered" evidence="1">
    <location>
        <begin position="390"/>
        <end position="410"/>
    </location>
</feature>
<sequence length="541" mass="56557">MVLALAAGVGVVVWLGRADRTPFDEAVTDLAASPVLHYRADLGGTQLDVRVTGGGDMIGTLTLLGVKLDVLTMAGRTYVKAPGLLPGAGTAARWTTGGPLSAGATSWQQLGPLTMAGRLYIGLTEATFPSRLDRGEQIDGQAVLKASLPDGDLYVTKAAPHRIVRFAAKGGPSTRPSGLPSLPKIPSLPARPSRRALPSLLRDVLLAELTAPLRAPGDPTGGDLSFDMQPVSPADYDKTFTDLRTDAGELGQAVDATVQFTLQGNANVACGAAGCVVTANVTNQVLGTGQTKVTGAQVSATMTASVVLNGQPAGSCVSPPTLVPADGSGTLTCTVVEAGAIYAEIVAQAQAAKQTSVTITATGSAEVTAQANVQAEVERQVRRVDAERNLTMRGPPGTLRTPRVGDTDGGPGRWITATPTGSPASQAYQERASGVTRGLEYLVGNRRFDGYENGILLDGKDRYSQFINKKTGDWQGWWTKVKPKTPNKPSGLQGILNEANTQVGQAGTTPIEWRVQNPQVAALIQTMFDNEGIPIRVRYFP</sequence>
<dbReference type="RefSeq" id="WP_344617557.1">
    <property type="nucleotide sequence ID" value="NZ_BAAARV010000075.1"/>
</dbReference>
<protein>
    <recommendedName>
        <fullName evidence="2">Tox-REase-5 domain-containing protein</fullName>
    </recommendedName>
</protein>
<evidence type="ECO:0000259" key="2">
    <source>
        <dbReference type="Pfam" id="PF15648"/>
    </source>
</evidence>
<feature type="domain" description="Tox-REase-5" evidence="2">
    <location>
        <begin position="426"/>
        <end position="517"/>
    </location>
</feature>
<keyword evidence="4" id="KW-1185">Reference proteome</keyword>
<proteinExistence type="predicted"/>
<evidence type="ECO:0000256" key="1">
    <source>
        <dbReference type="SAM" id="MobiDB-lite"/>
    </source>
</evidence>
<dbReference type="Proteomes" id="UP001501444">
    <property type="component" value="Unassembled WGS sequence"/>
</dbReference>
<organism evidence="3 4">
    <name type="scientific">Dactylosporangium salmoneum</name>
    <dbReference type="NCBI Taxonomy" id="53361"/>
    <lineage>
        <taxon>Bacteria</taxon>
        <taxon>Bacillati</taxon>
        <taxon>Actinomycetota</taxon>
        <taxon>Actinomycetes</taxon>
        <taxon>Micromonosporales</taxon>
        <taxon>Micromonosporaceae</taxon>
        <taxon>Dactylosporangium</taxon>
    </lineage>
</organism>
<dbReference type="Pfam" id="PF15648">
    <property type="entry name" value="Tox-REase-5"/>
    <property type="match status" value="1"/>
</dbReference>
<gene>
    <name evidence="3" type="ORF">GCM10010170_076900</name>
</gene>
<dbReference type="InterPro" id="IPR028904">
    <property type="entry name" value="Tox-REase-5_dom"/>
</dbReference>
<name>A0ABP5UC03_9ACTN</name>